<dbReference type="PROSITE" id="PS50016">
    <property type="entry name" value="ZF_PHD_2"/>
    <property type="match status" value="1"/>
</dbReference>
<feature type="region of interest" description="Disordered" evidence="5">
    <location>
        <begin position="298"/>
        <end position="334"/>
    </location>
</feature>
<dbReference type="AlphaFoldDB" id="A0A2G8JQT1"/>
<evidence type="ECO:0000256" key="2">
    <source>
        <dbReference type="ARBA" id="ARBA00022771"/>
    </source>
</evidence>
<proteinExistence type="predicted"/>
<dbReference type="InterPro" id="IPR019787">
    <property type="entry name" value="Znf_PHD-finger"/>
</dbReference>
<dbReference type="STRING" id="307972.A0A2G8JQT1"/>
<name>A0A2G8JQT1_STIJA</name>
<keyword evidence="2 4" id="KW-0863">Zinc-finger</keyword>
<evidence type="ECO:0000256" key="4">
    <source>
        <dbReference type="PROSITE-ProRule" id="PRU00146"/>
    </source>
</evidence>
<dbReference type="InterPro" id="IPR011011">
    <property type="entry name" value="Znf_FYVE_PHD"/>
</dbReference>
<dbReference type="InterPro" id="IPR001965">
    <property type="entry name" value="Znf_PHD"/>
</dbReference>
<evidence type="ECO:0000256" key="5">
    <source>
        <dbReference type="SAM" id="MobiDB-lite"/>
    </source>
</evidence>
<dbReference type="InterPro" id="IPR019786">
    <property type="entry name" value="Zinc_finger_PHD-type_CS"/>
</dbReference>
<evidence type="ECO:0000256" key="1">
    <source>
        <dbReference type="ARBA" id="ARBA00022723"/>
    </source>
</evidence>
<feature type="domain" description="PHD-type" evidence="6">
    <location>
        <begin position="340"/>
        <end position="398"/>
    </location>
</feature>
<dbReference type="Gene3D" id="3.30.40.10">
    <property type="entry name" value="Zinc/RING finger domain, C3HC4 (zinc finger)"/>
    <property type="match status" value="1"/>
</dbReference>
<dbReference type="GO" id="GO:0008270">
    <property type="term" value="F:zinc ion binding"/>
    <property type="evidence" value="ECO:0007669"/>
    <property type="project" value="UniProtKB-KW"/>
</dbReference>
<evidence type="ECO:0000259" key="6">
    <source>
        <dbReference type="PROSITE" id="PS50016"/>
    </source>
</evidence>
<dbReference type="EMBL" id="MRZV01001400">
    <property type="protein sequence ID" value="PIK38131.1"/>
    <property type="molecule type" value="Genomic_DNA"/>
</dbReference>
<dbReference type="Pfam" id="PF03184">
    <property type="entry name" value="DDE_1"/>
    <property type="match status" value="1"/>
</dbReference>
<dbReference type="Pfam" id="PF00628">
    <property type="entry name" value="PHD"/>
    <property type="match status" value="1"/>
</dbReference>
<evidence type="ECO:0000313" key="7">
    <source>
        <dbReference type="EMBL" id="PIK38131.1"/>
    </source>
</evidence>
<evidence type="ECO:0000256" key="3">
    <source>
        <dbReference type="ARBA" id="ARBA00022833"/>
    </source>
</evidence>
<gene>
    <name evidence="7" type="ORF">BSL78_25043</name>
</gene>
<accession>A0A2G8JQT1</accession>
<dbReference type="PROSITE" id="PS01359">
    <property type="entry name" value="ZF_PHD_1"/>
    <property type="match status" value="1"/>
</dbReference>
<keyword evidence="8" id="KW-1185">Reference proteome</keyword>
<dbReference type="InterPro" id="IPR004875">
    <property type="entry name" value="DDE_SF_endonuclease_dom"/>
</dbReference>
<keyword evidence="3" id="KW-0862">Zinc</keyword>
<protein>
    <recommendedName>
        <fullName evidence="6">PHD-type domain-containing protein</fullName>
    </recommendedName>
</protein>
<feature type="non-terminal residue" evidence="7">
    <location>
        <position position="1"/>
    </location>
</feature>
<feature type="compositionally biased region" description="Basic residues" evidence="5">
    <location>
        <begin position="303"/>
        <end position="312"/>
    </location>
</feature>
<comment type="caution">
    <text evidence="7">The sequence shown here is derived from an EMBL/GenBank/DDBJ whole genome shotgun (WGS) entry which is preliminary data.</text>
</comment>
<evidence type="ECO:0000313" key="8">
    <source>
        <dbReference type="Proteomes" id="UP000230750"/>
    </source>
</evidence>
<dbReference type="InterPro" id="IPR013083">
    <property type="entry name" value="Znf_RING/FYVE/PHD"/>
</dbReference>
<keyword evidence="1" id="KW-0479">Metal-binding</keyword>
<dbReference type="OrthoDB" id="6773793at2759"/>
<dbReference type="SMART" id="SM00249">
    <property type="entry name" value="PHD"/>
    <property type="match status" value="1"/>
</dbReference>
<dbReference type="Proteomes" id="UP000230750">
    <property type="component" value="Unassembled WGS sequence"/>
</dbReference>
<dbReference type="SUPFAM" id="SSF57903">
    <property type="entry name" value="FYVE/PHD zinc finger"/>
    <property type="match status" value="1"/>
</dbReference>
<organism evidence="7 8">
    <name type="scientific">Stichopus japonicus</name>
    <name type="common">Sea cucumber</name>
    <dbReference type="NCBI Taxonomy" id="307972"/>
    <lineage>
        <taxon>Eukaryota</taxon>
        <taxon>Metazoa</taxon>
        <taxon>Echinodermata</taxon>
        <taxon>Eleutherozoa</taxon>
        <taxon>Echinozoa</taxon>
        <taxon>Holothuroidea</taxon>
        <taxon>Aspidochirotacea</taxon>
        <taxon>Aspidochirotida</taxon>
        <taxon>Stichopodidae</taxon>
        <taxon>Apostichopus</taxon>
    </lineage>
</organism>
<dbReference type="GO" id="GO:0003676">
    <property type="term" value="F:nucleic acid binding"/>
    <property type="evidence" value="ECO:0007669"/>
    <property type="project" value="InterPro"/>
</dbReference>
<reference evidence="7 8" key="1">
    <citation type="journal article" date="2017" name="PLoS Biol.">
        <title>The sea cucumber genome provides insights into morphological evolution and visceral regeneration.</title>
        <authorList>
            <person name="Zhang X."/>
            <person name="Sun L."/>
            <person name="Yuan J."/>
            <person name="Sun Y."/>
            <person name="Gao Y."/>
            <person name="Zhang L."/>
            <person name="Li S."/>
            <person name="Dai H."/>
            <person name="Hamel J.F."/>
            <person name="Liu C."/>
            <person name="Yu Y."/>
            <person name="Liu S."/>
            <person name="Lin W."/>
            <person name="Guo K."/>
            <person name="Jin S."/>
            <person name="Xu P."/>
            <person name="Storey K.B."/>
            <person name="Huan P."/>
            <person name="Zhang T."/>
            <person name="Zhou Y."/>
            <person name="Zhang J."/>
            <person name="Lin C."/>
            <person name="Li X."/>
            <person name="Xing L."/>
            <person name="Huo D."/>
            <person name="Sun M."/>
            <person name="Wang L."/>
            <person name="Mercier A."/>
            <person name="Li F."/>
            <person name="Yang H."/>
            <person name="Xiang J."/>
        </authorList>
    </citation>
    <scope>NUCLEOTIDE SEQUENCE [LARGE SCALE GENOMIC DNA]</scope>
    <source>
        <strain evidence="7">Shaxun</strain>
        <tissue evidence="7">Muscle</tissue>
    </source>
</reference>
<sequence length="398" mass="45415">KAEKVLAPRGTKNVYQFSNSDKHQITVLACMNAAGFYIEPMLIFPNTRFRYNPLDGAPDTWCVGRSGNGWMNSEVFYEWIANHFVPEVQQKKIPFPIVLFIDGHSSHGQADTVKYLFKSPDSTPQTGTTAVLAAGCSIAEKSTAYETALRVLEESMTEEKVWLFKRRLNEGYDFDTDTFYNAWKKIKLQADGSNTSNIQATGSNTADEIQATTGINTDDVQAATGSNTIDVHHHATTTPSPAAKKRTNVSEALDKHLRYPTAHQVAPKMKKRKPLPHAISGRVFIQYLEDKKREKEIEETRKRVNREKRAAKKAQNEATKKTPRRKRTTEEVDEQREIDENMCAKCKKPYEDDDDNWIGCEFCERWFHKECTDIMDAAELSDTELSELEWQCDHCMEK</sequence>